<gene>
    <name evidence="7" type="ORF">ATANTOWER_030877</name>
</gene>
<dbReference type="PROSITE" id="PS50297">
    <property type="entry name" value="ANK_REP_REGION"/>
    <property type="match status" value="1"/>
</dbReference>
<evidence type="ECO:0000256" key="4">
    <source>
        <dbReference type="PROSITE-ProRule" id="PRU00023"/>
    </source>
</evidence>
<proteinExistence type="inferred from homology"/>
<dbReference type="PANTHER" id="PTHR14491:SF3">
    <property type="entry name" value="ANKYRIN REPEAT DOMAIN-CONTAINING PROTEIN SOWAHB"/>
    <property type="match status" value="1"/>
</dbReference>
<feature type="region of interest" description="Disordered" evidence="5">
    <location>
        <begin position="1249"/>
        <end position="1277"/>
    </location>
</feature>
<reference evidence="7 8" key="1">
    <citation type="submission" date="2021-07" db="EMBL/GenBank/DDBJ databases">
        <authorList>
            <person name="Palmer J.M."/>
        </authorList>
    </citation>
    <scope>NUCLEOTIDE SEQUENCE [LARGE SCALE GENOMIC DNA]</scope>
    <source>
        <strain evidence="7 8">AT_MEX2019</strain>
        <tissue evidence="7">Muscle</tissue>
    </source>
</reference>
<evidence type="ECO:0000256" key="2">
    <source>
        <dbReference type="ARBA" id="ARBA00023043"/>
    </source>
</evidence>
<keyword evidence="2 4" id="KW-0040">ANK repeat</keyword>
<feature type="domain" description="SOWAHA-C winged helix-turn-helix" evidence="6">
    <location>
        <begin position="44"/>
        <end position="123"/>
    </location>
</feature>
<feature type="region of interest" description="Disordered" evidence="5">
    <location>
        <begin position="499"/>
        <end position="768"/>
    </location>
</feature>
<evidence type="ECO:0000313" key="7">
    <source>
        <dbReference type="EMBL" id="MED6237907.1"/>
    </source>
</evidence>
<dbReference type="Proteomes" id="UP001345963">
    <property type="component" value="Unassembled WGS sequence"/>
</dbReference>
<organism evidence="7 8">
    <name type="scientific">Ataeniobius toweri</name>
    <dbReference type="NCBI Taxonomy" id="208326"/>
    <lineage>
        <taxon>Eukaryota</taxon>
        <taxon>Metazoa</taxon>
        <taxon>Chordata</taxon>
        <taxon>Craniata</taxon>
        <taxon>Vertebrata</taxon>
        <taxon>Euteleostomi</taxon>
        <taxon>Actinopterygii</taxon>
        <taxon>Neopterygii</taxon>
        <taxon>Teleostei</taxon>
        <taxon>Neoteleostei</taxon>
        <taxon>Acanthomorphata</taxon>
        <taxon>Ovalentaria</taxon>
        <taxon>Atherinomorphae</taxon>
        <taxon>Cyprinodontiformes</taxon>
        <taxon>Goodeidae</taxon>
        <taxon>Ataeniobius</taxon>
    </lineage>
</organism>
<feature type="region of interest" description="Disordered" evidence="5">
    <location>
        <begin position="854"/>
        <end position="914"/>
    </location>
</feature>
<feature type="repeat" description="ANK" evidence="4">
    <location>
        <begin position="1184"/>
        <end position="1207"/>
    </location>
</feature>
<sequence length="1305" mass="144527">MQQVSLGLNTCGGRGLDGLIETTVRPLRLPQAAETQPNSGMATDFTLDSVLVFLQSCGGLVKNTELLLHFKPFLRDHPDEVRNRELFKKFVNSVATVTKIDGVSNVVLRKKFRGYVSGGGSGRDSAEPCPVGASSSPAVSLAPPGHTERTSALPAAGIMVAKNNLVETSSSPQQRENLSSEPVGRPAQVGNEVPELHETPAADQSNKQGQNRLVSVPITGVPAVRHQNYTHDPIRGQQIPPQDPISEPIRGHIINRQDCTPEPARRQEIPHQDLAHVPIRRVDTPHQENISEPIRGHIVNRQDNVSDPVGRWDTPHQGTISEPLKRHIVSRQDHAPEPIRGQHIPHHNPVPDPLTGQKTSHQDCIVEPFRGRIINRQDHFPGPVRGQQILYQSPYPPSSRGWDTPHQDPIPGLLRGNIISHVPERIRGQNISYQDPSRDALRGWESSPPNPIPQSLRGQQVPQNLEPQRGQQIPYQVPVPQSIRGQKISYQDPTSELLRGQQIPQNPDPLRGQQIPQIPDPLRGQQIPQIPDPLRGQQIPQNPDPLRGQQIPQIPDPLRGQRIPQNLEHLRGRKTSYEDTVSETVRGQNISHQDHIPESLTGQQIPHQDPDPEPLRGHEAPHQDAPPQLHQIPARRFRQSYKSAVSQDEDDEENKEPVPIKQGSAGGQWHLNTPLNDMGRARGQNISHHDPIPEPLRGQQIPQQGPDPEPLRGHEPPHQDTPLPVHQIPARRFRQRQSYKLAVSQDEDEDVEQVPLKRGSAGGQWPLNDPLSDKARAISASSPCVTDSTSPTSSFSGKKVPQIYIQDSDVKVLASQAPLEFRPILEPGSVPEESLRRSLPSEAQRCVQVLQSEHHLDKRPAQALEPGPNQSQRLSSSHSSVFNPPSDVRFFINGQPPSGSSRTSGWDSSTRADEPVAALESQEVLQESKRTKIEPAAPRSIMKTPLHQSMGNLYDDQQPLGQLSPLYRSSDHLHDDEEFTSRGTPIHMSTDCLYDDGKSSDGSIYSLHVQHHPSAAQRMSSRLRSRVCRSLGTDLDQEDPGREIQAARLERLHRISSSLSLPHNLSSSSLSSCATPPRSPSPVAGMEGRKEVRRSHQPLNAGQSPVPLEAKEHAWMVKGAAGAWPDIYSLFREDTSLLNRQDFITGFTVLHWIAKHGDSRVLNTLGYGVQKSGLSFNVNAKSTGGQTPLHIAAIHGHKNIIRLLVKRFRADVKLRDTAGKKPWQYLSDRSPEILQLLGAPPRAALTEEVGSAEPGWKPPKPRQGLHHHFSSASSGQRPLTVAQMVKVSRSSSVVQFFKQKSQHRF</sequence>
<comment type="caution">
    <text evidence="7">The sequence shown here is derived from an EMBL/GenBank/DDBJ whole genome shotgun (WGS) entry which is preliminary data.</text>
</comment>
<evidence type="ECO:0000259" key="6">
    <source>
        <dbReference type="Pfam" id="PF25877"/>
    </source>
</evidence>
<dbReference type="InterPro" id="IPR002110">
    <property type="entry name" value="Ankyrin_rpt"/>
</dbReference>
<feature type="compositionally biased region" description="Low complexity" evidence="5">
    <location>
        <begin position="898"/>
        <end position="909"/>
    </location>
</feature>
<feature type="region of interest" description="Disordered" evidence="5">
    <location>
        <begin position="117"/>
        <end position="149"/>
    </location>
</feature>
<dbReference type="PROSITE" id="PS50088">
    <property type="entry name" value="ANK_REPEAT"/>
    <property type="match status" value="1"/>
</dbReference>
<feature type="region of interest" description="Disordered" evidence="5">
    <location>
        <begin position="1061"/>
        <end position="1104"/>
    </location>
</feature>
<protein>
    <recommendedName>
        <fullName evidence="6">SOWAHA-C winged helix-turn-helix domain-containing protein</fullName>
    </recommendedName>
</protein>
<feature type="region of interest" description="Disordered" evidence="5">
    <location>
        <begin position="429"/>
        <end position="462"/>
    </location>
</feature>
<dbReference type="InterPro" id="IPR036770">
    <property type="entry name" value="Ankyrin_rpt-contain_sf"/>
</dbReference>
<feature type="compositionally biased region" description="Basic residues" evidence="5">
    <location>
        <begin position="1259"/>
        <end position="1269"/>
    </location>
</feature>
<feature type="compositionally biased region" description="Low complexity" evidence="5">
    <location>
        <begin position="1061"/>
        <end position="1072"/>
    </location>
</feature>
<dbReference type="PANTHER" id="PTHR14491">
    <property type="entry name" value="SOSONDOWAH, ISOFORM G"/>
    <property type="match status" value="1"/>
</dbReference>
<feature type="compositionally biased region" description="Basic and acidic residues" evidence="5">
    <location>
        <begin position="709"/>
        <end position="718"/>
    </location>
</feature>
<evidence type="ECO:0000256" key="1">
    <source>
        <dbReference type="ARBA" id="ARBA00022737"/>
    </source>
</evidence>
<evidence type="ECO:0000313" key="8">
    <source>
        <dbReference type="Proteomes" id="UP001345963"/>
    </source>
</evidence>
<evidence type="ECO:0000256" key="3">
    <source>
        <dbReference type="ARBA" id="ARBA00038122"/>
    </source>
</evidence>
<feature type="compositionally biased region" description="Low complexity" evidence="5">
    <location>
        <begin position="130"/>
        <end position="145"/>
    </location>
</feature>
<dbReference type="EMBL" id="JAHUTI010019754">
    <property type="protein sequence ID" value="MED6237907.1"/>
    <property type="molecule type" value="Genomic_DNA"/>
</dbReference>
<dbReference type="SUPFAM" id="SSF48403">
    <property type="entry name" value="Ankyrin repeat"/>
    <property type="match status" value="1"/>
</dbReference>
<dbReference type="InterPro" id="IPR058889">
    <property type="entry name" value="WHD_SOWAHA-C"/>
</dbReference>
<dbReference type="Gene3D" id="1.25.40.20">
    <property type="entry name" value="Ankyrin repeat-containing domain"/>
    <property type="match status" value="1"/>
</dbReference>
<dbReference type="Pfam" id="PF25877">
    <property type="entry name" value="WHD_SOWAH"/>
    <property type="match status" value="1"/>
</dbReference>
<name>A0ABU7AIB8_9TELE</name>
<feature type="region of interest" description="Disordered" evidence="5">
    <location>
        <begin position="167"/>
        <end position="188"/>
    </location>
</feature>
<feature type="compositionally biased region" description="Basic and acidic residues" evidence="5">
    <location>
        <begin position="608"/>
        <end position="622"/>
    </location>
</feature>
<evidence type="ECO:0000256" key="5">
    <source>
        <dbReference type="SAM" id="MobiDB-lite"/>
    </source>
</evidence>
<accession>A0ABU7AIB8</accession>
<comment type="similarity">
    <text evidence="3">Belongs to the SOWAH family.</text>
</comment>
<keyword evidence="1" id="KW-0677">Repeat</keyword>
<dbReference type="Pfam" id="PF12796">
    <property type="entry name" value="Ank_2"/>
    <property type="match status" value="1"/>
</dbReference>
<keyword evidence="8" id="KW-1185">Reference proteome</keyword>
<feature type="compositionally biased region" description="Polar residues" evidence="5">
    <location>
        <begin position="167"/>
        <end position="180"/>
    </location>
</feature>
<feature type="compositionally biased region" description="Polar residues" evidence="5">
    <location>
        <begin position="578"/>
        <end position="591"/>
    </location>
</feature>
<dbReference type="SMART" id="SM00248">
    <property type="entry name" value="ANK"/>
    <property type="match status" value="2"/>
</dbReference>